<reference evidence="1 2" key="1">
    <citation type="journal article" date="2019" name="Sci. Rep.">
        <title>Orb-weaving spider Araneus ventricosus genome elucidates the spidroin gene catalogue.</title>
        <authorList>
            <person name="Kono N."/>
            <person name="Nakamura H."/>
            <person name="Ohtoshi R."/>
            <person name="Moran D.A.P."/>
            <person name="Shinohara A."/>
            <person name="Yoshida Y."/>
            <person name="Fujiwara M."/>
            <person name="Mori M."/>
            <person name="Tomita M."/>
            <person name="Arakawa K."/>
        </authorList>
    </citation>
    <scope>NUCLEOTIDE SEQUENCE [LARGE SCALE GENOMIC DNA]</scope>
</reference>
<comment type="caution">
    <text evidence="1">The sequence shown here is derived from an EMBL/GenBank/DDBJ whole genome shotgun (WGS) entry which is preliminary data.</text>
</comment>
<gene>
    <name evidence="1" type="ORF">AVEN_106719_1</name>
</gene>
<dbReference type="EMBL" id="BGPR01000761">
    <property type="protein sequence ID" value="GBM34482.1"/>
    <property type="molecule type" value="Genomic_DNA"/>
</dbReference>
<dbReference type="Proteomes" id="UP000499080">
    <property type="component" value="Unassembled WGS sequence"/>
</dbReference>
<protein>
    <submittedName>
        <fullName evidence="1">Uncharacterized protein</fullName>
    </submittedName>
</protein>
<evidence type="ECO:0000313" key="2">
    <source>
        <dbReference type="Proteomes" id="UP000499080"/>
    </source>
</evidence>
<evidence type="ECO:0000313" key="1">
    <source>
        <dbReference type="EMBL" id="GBM34482.1"/>
    </source>
</evidence>
<accession>A0A4Y2EYX6</accession>
<keyword evidence="2" id="KW-1185">Reference proteome</keyword>
<organism evidence="1 2">
    <name type="scientific">Araneus ventricosus</name>
    <name type="common">Orbweaver spider</name>
    <name type="synonym">Epeira ventricosa</name>
    <dbReference type="NCBI Taxonomy" id="182803"/>
    <lineage>
        <taxon>Eukaryota</taxon>
        <taxon>Metazoa</taxon>
        <taxon>Ecdysozoa</taxon>
        <taxon>Arthropoda</taxon>
        <taxon>Chelicerata</taxon>
        <taxon>Arachnida</taxon>
        <taxon>Araneae</taxon>
        <taxon>Araneomorphae</taxon>
        <taxon>Entelegynae</taxon>
        <taxon>Araneoidea</taxon>
        <taxon>Araneidae</taxon>
        <taxon>Araneus</taxon>
    </lineage>
</organism>
<sequence>MDICRNWHEDQILPPAQQDHDIILDQPAYTFKKKYVKFPLFMWFYPPNVPSIHTLDIIQKGPELFGLITFNSLGTVDKLPLTVERSHFL</sequence>
<proteinExistence type="predicted"/>
<name>A0A4Y2EYX6_ARAVE</name>
<dbReference type="AlphaFoldDB" id="A0A4Y2EYX6"/>